<dbReference type="HAMAP" id="MF_01875">
    <property type="entry name" value="Prokaryotic_Ku"/>
    <property type="match status" value="1"/>
</dbReference>
<dbReference type="SUPFAM" id="SSF100939">
    <property type="entry name" value="SPOC domain-like"/>
    <property type="match status" value="1"/>
</dbReference>
<evidence type="ECO:0000256" key="1">
    <source>
        <dbReference type="ARBA" id="ARBA00023125"/>
    </source>
</evidence>
<dbReference type="PANTHER" id="PTHR41251">
    <property type="entry name" value="NON-HOMOLOGOUS END JOINING PROTEIN KU"/>
    <property type="match status" value="1"/>
</dbReference>
<dbReference type="PANTHER" id="PTHR41251:SF1">
    <property type="entry name" value="NON-HOMOLOGOUS END JOINING PROTEIN KU"/>
    <property type="match status" value="1"/>
</dbReference>
<comment type="similarity">
    <text evidence="3">Belongs to the prokaryotic Ku family.</text>
</comment>
<evidence type="ECO:0000313" key="7">
    <source>
        <dbReference type="Proteomes" id="UP001501057"/>
    </source>
</evidence>
<keyword evidence="3" id="KW-0227">DNA damage</keyword>
<evidence type="ECO:0000259" key="5">
    <source>
        <dbReference type="SMART" id="SM00559"/>
    </source>
</evidence>
<comment type="subunit">
    <text evidence="3">Homodimer. Interacts with LigD.</text>
</comment>
<feature type="domain" description="Ku" evidence="5">
    <location>
        <begin position="52"/>
        <end position="179"/>
    </location>
</feature>
<keyword evidence="3" id="KW-0234">DNA repair</keyword>
<dbReference type="SMART" id="SM00559">
    <property type="entry name" value="Ku78"/>
    <property type="match status" value="1"/>
</dbReference>
<reference evidence="7" key="1">
    <citation type="journal article" date="2019" name="Int. J. Syst. Evol. Microbiol.">
        <title>The Global Catalogue of Microorganisms (GCM) 10K type strain sequencing project: providing services to taxonomists for standard genome sequencing and annotation.</title>
        <authorList>
            <consortium name="The Broad Institute Genomics Platform"/>
            <consortium name="The Broad Institute Genome Sequencing Center for Infectious Disease"/>
            <person name="Wu L."/>
            <person name="Ma J."/>
        </authorList>
    </citation>
    <scope>NUCLEOTIDE SEQUENCE [LARGE SCALE GENOMIC DNA]</scope>
    <source>
        <strain evidence="7">JCM 13518</strain>
    </source>
</reference>
<keyword evidence="7" id="KW-1185">Reference proteome</keyword>
<dbReference type="InterPro" id="IPR016194">
    <property type="entry name" value="SPOC-like_C_dom_sf"/>
</dbReference>
<evidence type="ECO:0000256" key="4">
    <source>
        <dbReference type="SAM" id="MobiDB-lite"/>
    </source>
</evidence>
<accession>A0ABP4VFN2</accession>
<dbReference type="InterPro" id="IPR009187">
    <property type="entry name" value="Prok_Ku"/>
</dbReference>
<evidence type="ECO:0000256" key="3">
    <source>
        <dbReference type="HAMAP-Rule" id="MF_01875"/>
    </source>
</evidence>
<feature type="region of interest" description="Disordered" evidence="4">
    <location>
        <begin position="255"/>
        <end position="313"/>
    </location>
</feature>
<dbReference type="InterPro" id="IPR006164">
    <property type="entry name" value="DNA_bd_Ku70/Ku80"/>
</dbReference>
<dbReference type="Pfam" id="PF02735">
    <property type="entry name" value="Ku"/>
    <property type="match status" value="1"/>
</dbReference>
<sequence length="313" mass="34929">MRAIWKGAISFGLVSVPVKVYSATESHDLPLHQVHAKDGGRIKYQRRCEECGKVVSYEDIDRAYEEGGRRVVLSDEDFELLPAERDHEIEVVEFVPADQVEILRLDKAYFLEPEDKALKPYTLLRRALEDTDRTAIVRFALRRKTRLAALRVRGDVLVLQTMLWDDEVRSPAFEVLGSTPKISERERDMASQLVESLSDDFDPSAFTDEYQEQLRELIAQKLEKGDDAEVLVTDDSGDDAGDNVIDLMDALERSLSKRSSATKKTPAKKAPAKKSTAKKAPAKKKTAAKKTAAKKAPAKKTAAKKAAAKKKSA</sequence>
<gene>
    <name evidence="3" type="primary">ku</name>
    <name evidence="6" type="ORF">GCM10009710_02380</name>
</gene>
<dbReference type="Gene3D" id="2.40.290.10">
    <property type="match status" value="1"/>
</dbReference>
<dbReference type="PIRSF" id="PIRSF006493">
    <property type="entry name" value="Prok_Ku"/>
    <property type="match status" value="1"/>
</dbReference>
<feature type="compositionally biased region" description="Basic residues" evidence="4">
    <location>
        <begin position="265"/>
        <end position="313"/>
    </location>
</feature>
<name>A0ABP4VFN2_9ACTN</name>
<comment type="function">
    <text evidence="3">With LigD forms a non-homologous end joining (NHEJ) DNA repair enzyme, which repairs dsDNA breaks with reduced fidelity. Binds linear dsDNA with 5'- and 3'- overhangs but not closed circular dsDNA nor ssDNA. Recruits and stimulates the ligase activity of LigD.</text>
</comment>
<protein>
    <recommendedName>
        <fullName evidence="3">Non-homologous end joining protein Ku</fullName>
    </recommendedName>
</protein>
<evidence type="ECO:0000313" key="6">
    <source>
        <dbReference type="EMBL" id="GAA1725163.1"/>
    </source>
</evidence>
<dbReference type="EMBL" id="BAAAME010000002">
    <property type="protein sequence ID" value="GAA1725163.1"/>
    <property type="molecule type" value="Genomic_DNA"/>
</dbReference>
<dbReference type="CDD" id="cd00789">
    <property type="entry name" value="KU_like"/>
    <property type="match status" value="1"/>
</dbReference>
<keyword evidence="1 3" id="KW-0238">DNA-binding</keyword>
<dbReference type="Proteomes" id="UP001501057">
    <property type="component" value="Unassembled WGS sequence"/>
</dbReference>
<organism evidence="6 7">
    <name type="scientific">Aeromicrobium alkaliterrae</name>
    <dbReference type="NCBI Taxonomy" id="302168"/>
    <lineage>
        <taxon>Bacteria</taxon>
        <taxon>Bacillati</taxon>
        <taxon>Actinomycetota</taxon>
        <taxon>Actinomycetes</taxon>
        <taxon>Propionibacteriales</taxon>
        <taxon>Nocardioidaceae</taxon>
        <taxon>Aeromicrobium</taxon>
    </lineage>
</organism>
<dbReference type="NCBIfam" id="TIGR02772">
    <property type="entry name" value="Ku_bact"/>
    <property type="match status" value="1"/>
</dbReference>
<comment type="caution">
    <text evidence="6">The sequence shown here is derived from an EMBL/GenBank/DDBJ whole genome shotgun (WGS) entry which is preliminary data.</text>
</comment>
<dbReference type="RefSeq" id="WP_344196868.1">
    <property type="nucleotide sequence ID" value="NZ_BAAAME010000002.1"/>
</dbReference>
<evidence type="ECO:0000256" key="2">
    <source>
        <dbReference type="ARBA" id="ARBA00023172"/>
    </source>
</evidence>
<proteinExistence type="inferred from homology"/>
<keyword evidence="2 3" id="KW-0233">DNA recombination</keyword>